<keyword evidence="6" id="KW-1185">Reference proteome</keyword>
<protein>
    <recommendedName>
        <fullName evidence="4">Peptidase S1 domain-containing protein</fullName>
    </recommendedName>
</protein>
<evidence type="ECO:0000256" key="1">
    <source>
        <dbReference type="ARBA" id="ARBA00023157"/>
    </source>
</evidence>
<comment type="similarity">
    <text evidence="2">Belongs to the peptidase S1 family. CLIP subfamily.</text>
</comment>
<dbReference type="PROSITE" id="PS50240">
    <property type="entry name" value="TRYPSIN_DOM"/>
    <property type="match status" value="1"/>
</dbReference>
<evidence type="ECO:0000256" key="2">
    <source>
        <dbReference type="ARBA" id="ARBA00024195"/>
    </source>
</evidence>
<dbReference type="InterPro" id="IPR051487">
    <property type="entry name" value="Ser/Thr_Proteases_Immune/Dev"/>
</dbReference>
<keyword evidence="3" id="KW-0732">Signal</keyword>
<dbReference type="AlphaFoldDB" id="A0A0R1DZV1"/>
<evidence type="ECO:0000256" key="3">
    <source>
        <dbReference type="SAM" id="SignalP"/>
    </source>
</evidence>
<gene>
    <name evidence="5" type="primary">Dyak\GE27808</name>
    <name evidence="5" type="synonym">GE27808</name>
    <name evidence="5" type="ORF">Dyak_GE27808</name>
</gene>
<keyword evidence="1" id="KW-1015">Disulfide bond</keyword>
<name>A0A0R1DZV1_DROYA</name>
<feature type="signal peptide" evidence="3">
    <location>
        <begin position="1"/>
        <end position="20"/>
    </location>
</feature>
<reference evidence="5 6" key="1">
    <citation type="journal article" date="2007" name="Nature">
        <title>Evolution of genes and genomes on the Drosophila phylogeny.</title>
        <authorList>
            <consortium name="Drosophila 12 Genomes Consortium"/>
            <person name="Clark A.G."/>
            <person name="Eisen M.B."/>
            <person name="Smith D.R."/>
            <person name="Bergman C.M."/>
            <person name="Oliver B."/>
            <person name="Markow T.A."/>
            <person name="Kaufman T.C."/>
            <person name="Kellis M."/>
            <person name="Gelbart W."/>
            <person name="Iyer V.N."/>
            <person name="Pollard D.A."/>
            <person name="Sackton T.B."/>
            <person name="Larracuente A.M."/>
            <person name="Singh N.D."/>
            <person name="Abad J.P."/>
            <person name="Abt D.N."/>
            <person name="Adryan B."/>
            <person name="Aguade M."/>
            <person name="Akashi H."/>
            <person name="Anderson W.W."/>
            <person name="Aquadro C.F."/>
            <person name="Ardell D.H."/>
            <person name="Arguello R."/>
            <person name="Artieri C.G."/>
            <person name="Barbash D.A."/>
            <person name="Barker D."/>
            <person name="Barsanti P."/>
            <person name="Batterham P."/>
            <person name="Batzoglou S."/>
            <person name="Begun D."/>
            <person name="Bhutkar A."/>
            <person name="Blanco E."/>
            <person name="Bosak S.A."/>
            <person name="Bradley R.K."/>
            <person name="Brand A.D."/>
            <person name="Brent M.R."/>
            <person name="Brooks A.N."/>
            <person name="Brown R.H."/>
            <person name="Butlin R.K."/>
            <person name="Caggese C."/>
            <person name="Calvi B.R."/>
            <person name="Bernardo de Carvalho A."/>
            <person name="Caspi A."/>
            <person name="Castrezana S."/>
            <person name="Celniker S.E."/>
            <person name="Chang J.L."/>
            <person name="Chapple C."/>
            <person name="Chatterji S."/>
            <person name="Chinwalla A."/>
            <person name="Civetta A."/>
            <person name="Clifton S.W."/>
            <person name="Comeron J.M."/>
            <person name="Costello J.C."/>
            <person name="Coyne J.A."/>
            <person name="Daub J."/>
            <person name="David R.G."/>
            <person name="Delcher A.L."/>
            <person name="Delehaunty K."/>
            <person name="Do C.B."/>
            <person name="Ebling H."/>
            <person name="Edwards K."/>
            <person name="Eickbush T."/>
            <person name="Evans J.D."/>
            <person name="Filipski A."/>
            <person name="Findeiss S."/>
            <person name="Freyhult E."/>
            <person name="Fulton L."/>
            <person name="Fulton R."/>
            <person name="Garcia A.C."/>
            <person name="Gardiner A."/>
            <person name="Garfield D.A."/>
            <person name="Garvin B.E."/>
            <person name="Gibson G."/>
            <person name="Gilbert D."/>
            <person name="Gnerre S."/>
            <person name="Godfrey J."/>
            <person name="Good R."/>
            <person name="Gotea V."/>
            <person name="Gravely B."/>
            <person name="Greenberg A.J."/>
            <person name="Griffiths-Jones S."/>
            <person name="Gross S."/>
            <person name="Guigo R."/>
            <person name="Gustafson E.A."/>
            <person name="Haerty W."/>
            <person name="Hahn M.W."/>
            <person name="Halligan D.L."/>
            <person name="Halpern A.L."/>
            <person name="Halter G.M."/>
            <person name="Han M.V."/>
            <person name="Heger A."/>
            <person name="Hillier L."/>
            <person name="Hinrichs A.S."/>
            <person name="Holmes I."/>
            <person name="Hoskins R.A."/>
            <person name="Hubisz M.J."/>
            <person name="Hultmark D."/>
            <person name="Huntley M.A."/>
            <person name="Jaffe D.B."/>
            <person name="Jagadeeshan S."/>
            <person name="Jeck W.R."/>
            <person name="Johnson J."/>
            <person name="Jones C.D."/>
            <person name="Jordan W.C."/>
            <person name="Karpen G.H."/>
            <person name="Kataoka E."/>
            <person name="Keightley P.D."/>
            <person name="Kheradpour P."/>
            <person name="Kirkness E.F."/>
            <person name="Koerich L.B."/>
            <person name="Kristiansen K."/>
            <person name="Kudrna D."/>
            <person name="Kulathinal R.J."/>
            <person name="Kumar S."/>
            <person name="Kwok R."/>
            <person name="Lander E."/>
            <person name="Langley C.H."/>
            <person name="Lapoint R."/>
            <person name="Lazzaro B.P."/>
            <person name="Lee S.J."/>
            <person name="Levesque L."/>
            <person name="Li R."/>
            <person name="Lin C.F."/>
            <person name="Lin M.F."/>
            <person name="Lindblad-Toh K."/>
            <person name="Llopart A."/>
            <person name="Long M."/>
            <person name="Low L."/>
            <person name="Lozovsky E."/>
            <person name="Lu J."/>
            <person name="Luo M."/>
            <person name="Machado C.A."/>
            <person name="Makalowski W."/>
            <person name="Marzo M."/>
            <person name="Matsuda M."/>
            <person name="Matzkin L."/>
            <person name="McAllister B."/>
            <person name="McBride C.S."/>
            <person name="McKernan B."/>
            <person name="McKernan K."/>
            <person name="Mendez-Lago M."/>
            <person name="Minx P."/>
            <person name="Mollenhauer M.U."/>
            <person name="Montooth K."/>
            <person name="Mount S.M."/>
            <person name="Mu X."/>
            <person name="Myers E."/>
            <person name="Negre B."/>
            <person name="Newfeld S."/>
            <person name="Nielsen R."/>
            <person name="Noor M.A."/>
            <person name="O'Grady P."/>
            <person name="Pachter L."/>
            <person name="Papaceit M."/>
            <person name="Parisi M.J."/>
            <person name="Parisi M."/>
            <person name="Parts L."/>
            <person name="Pedersen J.S."/>
            <person name="Pesole G."/>
            <person name="Phillippy A.M."/>
            <person name="Ponting C.P."/>
            <person name="Pop M."/>
            <person name="Porcelli D."/>
            <person name="Powell J.R."/>
            <person name="Prohaska S."/>
            <person name="Pruitt K."/>
            <person name="Puig M."/>
            <person name="Quesneville H."/>
            <person name="Ram K.R."/>
            <person name="Rand D."/>
            <person name="Rasmussen M.D."/>
            <person name="Reed L.K."/>
            <person name="Reenan R."/>
            <person name="Reily A."/>
            <person name="Remington K.A."/>
            <person name="Rieger T.T."/>
            <person name="Ritchie M.G."/>
            <person name="Robin C."/>
            <person name="Rogers Y.H."/>
            <person name="Rohde C."/>
            <person name="Rozas J."/>
            <person name="Rubenfield M.J."/>
            <person name="Ruiz A."/>
            <person name="Russo S."/>
            <person name="Salzberg S.L."/>
            <person name="Sanchez-Gracia A."/>
            <person name="Saranga D.J."/>
            <person name="Sato H."/>
            <person name="Schaeffer S.W."/>
            <person name="Schatz M.C."/>
            <person name="Schlenke T."/>
            <person name="Schwartz R."/>
            <person name="Segarra C."/>
            <person name="Singh R.S."/>
            <person name="Sirot L."/>
            <person name="Sirota M."/>
            <person name="Sisneros N.B."/>
            <person name="Smith C.D."/>
            <person name="Smith T.F."/>
            <person name="Spieth J."/>
            <person name="Stage D.E."/>
            <person name="Stark A."/>
            <person name="Stephan W."/>
            <person name="Strausberg R.L."/>
            <person name="Strempel S."/>
            <person name="Sturgill D."/>
            <person name="Sutton G."/>
            <person name="Sutton G.G."/>
            <person name="Tao W."/>
            <person name="Teichmann S."/>
            <person name="Tobari Y.N."/>
            <person name="Tomimura Y."/>
            <person name="Tsolas J.M."/>
            <person name="Valente V.L."/>
            <person name="Venter E."/>
            <person name="Venter J.C."/>
            <person name="Vicario S."/>
            <person name="Vieira F.G."/>
            <person name="Vilella A.J."/>
            <person name="Villasante A."/>
            <person name="Walenz B."/>
            <person name="Wang J."/>
            <person name="Wasserman M."/>
            <person name="Watts T."/>
            <person name="Wilson D."/>
            <person name="Wilson R.K."/>
            <person name="Wing R.A."/>
            <person name="Wolfner M.F."/>
            <person name="Wong A."/>
            <person name="Wong G.K."/>
            <person name="Wu C.I."/>
            <person name="Wu G."/>
            <person name="Yamamoto D."/>
            <person name="Yang H.P."/>
            <person name="Yang S.P."/>
            <person name="Yorke J.A."/>
            <person name="Yoshida K."/>
            <person name="Zdobnov E."/>
            <person name="Zhang P."/>
            <person name="Zhang Y."/>
            <person name="Zimin A.V."/>
            <person name="Baldwin J."/>
            <person name="Abdouelleil A."/>
            <person name="Abdulkadir J."/>
            <person name="Abebe A."/>
            <person name="Abera B."/>
            <person name="Abreu J."/>
            <person name="Acer S.C."/>
            <person name="Aftuck L."/>
            <person name="Alexander A."/>
            <person name="An P."/>
            <person name="Anderson E."/>
            <person name="Anderson S."/>
            <person name="Arachi H."/>
            <person name="Azer M."/>
            <person name="Bachantsang P."/>
            <person name="Barry A."/>
            <person name="Bayul T."/>
            <person name="Berlin A."/>
            <person name="Bessette D."/>
            <person name="Bloom T."/>
            <person name="Blye J."/>
            <person name="Boguslavskiy L."/>
            <person name="Bonnet C."/>
            <person name="Boukhgalter B."/>
            <person name="Bourzgui I."/>
            <person name="Brown A."/>
            <person name="Cahill P."/>
            <person name="Channer S."/>
            <person name="Cheshatsang Y."/>
            <person name="Chuda L."/>
            <person name="Citroen M."/>
            <person name="Collymore A."/>
            <person name="Cooke P."/>
            <person name="Costello M."/>
            <person name="D'Aco K."/>
            <person name="Daza R."/>
            <person name="De Haan G."/>
            <person name="DeGray S."/>
            <person name="DeMaso C."/>
            <person name="Dhargay N."/>
            <person name="Dooley K."/>
            <person name="Dooley E."/>
            <person name="Doricent M."/>
            <person name="Dorje P."/>
            <person name="Dorjee K."/>
            <person name="Dupes A."/>
            <person name="Elong R."/>
            <person name="Falk J."/>
            <person name="Farina A."/>
            <person name="Faro S."/>
            <person name="Ferguson D."/>
            <person name="Fisher S."/>
            <person name="Foley C.D."/>
            <person name="Franke A."/>
            <person name="Friedrich D."/>
            <person name="Gadbois L."/>
            <person name="Gearin G."/>
            <person name="Gearin C.R."/>
            <person name="Giannoukos G."/>
            <person name="Goode T."/>
            <person name="Graham J."/>
            <person name="Grandbois E."/>
            <person name="Grewal S."/>
            <person name="Gyaltsen K."/>
            <person name="Hafez N."/>
            <person name="Hagos B."/>
            <person name="Hall J."/>
            <person name="Henson C."/>
            <person name="Hollinger A."/>
            <person name="Honan T."/>
            <person name="Huard M.D."/>
            <person name="Hughes L."/>
            <person name="Hurhula B."/>
            <person name="Husby M.E."/>
            <person name="Kamat A."/>
            <person name="Kanga B."/>
            <person name="Kashin S."/>
            <person name="Khazanovich D."/>
            <person name="Kisner P."/>
            <person name="Lance K."/>
            <person name="Lara M."/>
            <person name="Lee W."/>
            <person name="Lennon N."/>
            <person name="Letendre F."/>
            <person name="LeVine R."/>
            <person name="Lipovsky A."/>
            <person name="Liu X."/>
            <person name="Liu J."/>
            <person name="Liu S."/>
            <person name="Lokyitsang T."/>
            <person name="Lokyitsang Y."/>
            <person name="Lubonja R."/>
            <person name="Lui A."/>
            <person name="MacDonald P."/>
            <person name="Magnisalis V."/>
            <person name="Maru K."/>
            <person name="Matthews C."/>
            <person name="McCusker W."/>
            <person name="McDonough S."/>
            <person name="Mehta T."/>
            <person name="Meldrim J."/>
            <person name="Meneus L."/>
            <person name="Mihai O."/>
            <person name="Mihalev A."/>
            <person name="Mihova T."/>
            <person name="Mittelman R."/>
            <person name="Mlenga V."/>
            <person name="Montmayeur A."/>
            <person name="Mulrain L."/>
            <person name="Navidi A."/>
            <person name="Naylor J."/>
            <person name="Negash T."/>
            <person name="Nguyen T."/>
            <person name="Nguyen N."/>
            <person name="Nicol R."/>
            <person name="Norbu C."/>
            <person name="Norbu N."/>
            <person name="Novod N."/>
            <person name="O'Neill B."/>
            <person name="Osman S."/>
            <person name="Markiewicz E."/>
            <person name="Oyono O.L."/>
            <person name="Patti C."/>
            <person name="Phunkhang P."/>
            <person name="Pierre F."/>
            <person name="Priest M."/>
            <person name="Raghuraman S."/>
            <person name="Rege F."/>
            <person name="Reyes R."/>
            <person name="Rise C."/>
            <person name="Rogov P."/>
            <person name="Ross K."/>
            <person name="Ryan E."/>
            <person name="Settipalli S."/>
            <person name="Shea T."/>
            <person name="Sherpa N."/>
            <person name="Shi L."/>
            <person name="Shih D."/>
            <person name="Sparrow T."/>
            <person name="Spaulding J."/>
            <person name="Stalker J."/>
            <person name="Stange-Thomann N."/>
            <person name="Stavropoulos S."/>
            <person name="Stone C."/>
            <person name="Strader C."/>
            <person name="Tesfaye S."/>
            <person name="Thomson T."/>
            <person name="Thoulutsang Y."/>
            <person name="Thoulutsang D."/>
            <person name="Topham K."/>
            <person name="Topping I."/>
            <person name="Tsamla T."/>
            <person name="Vassiliev H."/>
            <person name="Vo A."/>
            <person name="Wangchuk T."/>
            <person name="Wangdi T."/>
            <person name="Weiand M."/>
            <person name="Wilkinson J."/>
            <person name="Wilson A."/>
            <person name="Yadav S."/>
            <person name="Young G."/>
            <person name="Yu Q."/>
            <person name="Zembek L."/>
            <person name="Zhong D."/>
            <person name="Zimmer A."/>
            <person name="Zwirko Z."/>
            <person name="Jaffe D.B."/>
            <person name="Alvarez P."/>
            <person name="Brockman W."/>
            <person name="Butler J."/>
            <person name="Chin C."/>
            <person name="Gnerre S."/>
            <person name="Grabherr M."/>
            <person name="Kleber M."/>
            <person name="Mauceli E."/>
            <person name="MacCallum I."/>
        </authorList>
    </citation>
    <scope>NUCLEOTIDE SEQUENCE [LARGE SCALE GENOMIC DNA]</scope>
    <source>
        <strain evidence="6">Tai18E2 / Tucson 14021-0261.01</strain>
    </source>
</reference>
<dbReference type="InterPro" id="IPR009003">
    <property type="entry name" value="Peptidase_S1_PA"/>
</dbReference>
<accession>A0A0R1DZV1</accession>
<feature type="domain" description="Peptidase S1" evidence="4">
    <location>
        <begin position="73"/>
        <end position="286"/>
    </location>
</feature>
<dbReference type="InterPro" id="IPR001254">
    <property type="entry name" value="Trypsin_dom"/>
</dbReference>
<dbReference type="Gene3D" id="2.40.10.10">
    <property type="entry name" value="Trypsin-like serine proteases"/>
    <property type="match status" value="2"/>
</dbReference>
<dbReference type="KEGG" id="dya:Dyak_GE27808"/>
<evidence type="ECO:0000259" key="4">
    <source>
        <dbReference type="PROSITE" id="PS50240"/>
    </source>
</evidence>
<dbReference type="GO" id="GO:0004252">
    <property type="term" value="F:serine-type endopeptidase activity"/>
    <property type="evidence" value="ECO:0007669"/>
    <property type="project" value="InterPro"/>
</dbReference>
<dbReference type="PANTHER" id="PTHR24256">
    <property type="entry name" value="TRYPTASE-RELATED"/>
    <property type="match status" value="1"/>
</dbReference>
<evidence type="ECO:0000313" key="5">
    <source>
        <dbReference type="EMBL" id="KRK00439.1"/>
    </source>
</evidence>
<dbReference type="OrthoDB" id="7859025at2759"/>
<dbReference type="SUPFAM" id="SSF50494">
    <property type="entry name" value="Trypsin-like serine proteases"/>
    <property type="match status" value="1"/>
</dbReference>
<sequence>MQTLFALILMLTVLQSHVDSSRFLDDSCEDPIPKEMVSNSVRDQRDAWLALKQPVPTTTESAMREDILLFKNCNGNSLSTQLRARIYGPNYIAQGWFITDRYVITNAKDLPTNAASLNVGLLGTLRSYDEFNVLSVVKHPQFSEDYKNDIALLRIDPPVALGNLKPICMLLKERHREKAKSNPPVTFKYEQTADRIQTFRENATLLYNSVCSNRLQKTIEPNQICVQPPFETGQKNSIRGSLLALGMMYEAKEWLVLLGILGYSQDGLEIFTDVMAHTQWIADVVNSDQQS</sequence>
<dbReference type="Pfam" id="PF00089">
    <property type="entry name" value="Trypsin"/>
    <property type="match status" value="1"/>
</dbReference>
<proteinExistence type="inferred from homology"/>
<dbReference type="InterPro" id="IPR043504">
    <property type="entry name" value="Peptidase_S1_PA_chymotrypsin"/>
</dbReference>
<dbReference type="SMART" id="SM00020">
    <property type="entry name" value="Tryp_SPc"/>
    <property type="match status" value="1"/>
</dbReference>
<dbReference type="EMBL" id="CM000158">
    <property type="protein sequence ID" value="KRK00439.1"/>
    <property type="molecule type" value="Genomic_DNA"/>
</dbReference>
<dbReference type="GO" id="GO:0006508">
    <property type="term" value="P:proteolysis"/>
    <property type="evidence" value="ECO:0007669"/>
    <property type="project" value="InterPro"/>
</dbReference>
<reference evidence="5 6" key="2">
    <citation type="journal article" date="2007" name="PLoS Biol.">
        <title>Principles of genome evolution in the Drosophila melanogaster species group.</title>
        <authorList>
            <person name="Ranz J.M."/>
            <person name="Maurin D."/>
            <person name="Chan Y.S."/>
            <person name="von Grotthuss M."/>
            <person name="Hillier L.W."/>
            <person name="Roote J."/>
            <person name="Ashburner M."/>
            <person name="Bergman C.M."/>
        </authorList>
    </citation>
    <scope>NUCLEOTIDE SEQUENCE [LARGE SCALE GENOMIC DNA]</scope>
    <source>
        <strain evidence="6">Tai18E2 / Tucson 14021-0261.01</strain>
    </source>
</reference>
<evidence type="ECO:0000313" key="6">
    <source>
        <dbReference type="Proteomes" id="UP000002282"/>
    </source>
</evidence>
<feature type="chain" id="PRO_5006403068" description="Peptidase S1 domain-containing protein" evidence="3">
    <location>
        <begin position="21"/>
        <end position="291"/>
    </location>
</feature>
<organism evidence="5 6">
    <name type="scientific">Drosophila yakuba</name>
    <name type="common">Fruit fly</name>
    <dbReference type="NCBI Taxonomy" id="7245"/>
    <lineage>
        <taxon>Eukaryota</taxon>
        <taxon>Metazoa</taxon>
        <taxon>Ecdysozoa</taxon>
        <taxon>Arthropoda</taxon>
        <taxon>Hexapoda</taxon>
        <taxon>Insecta</taxon>
        <taxon>Pterygota</taxon>
        <taxon>Neoptera</taxon>
        <taxon>Endopterygota</taxon>
        <taxon>Diptera</taxon>
        <taxon>Brachycera</taxon>
        <taxon>Muscomorpha</taxon>
        <taxon>Ephydroidea</taxon>
        <taxon>Drosophilidae</taxon>
        <taxon>Drosophila</taxon>
        <taxon>Sophophora</taxon>
    </lineage>
</organism>
<dbReference type="Proteomes" id="UP000002282">
    <property type="component" value="Chromosome 2R"/>
</dbReference>